<evidence type="ECO:0000313" key="2">
    <source>
        <dbReference type="Proteomes" id="UP000603200"/>
    </source>
</evidence>
<proteinExistence type="predicted"/>
<protein>
    <submittedName>
        <fullName evidence="1">Uncharacterized protein</fullName>
    </submittedName>
</protein>
<evidence type="ECO:0000313" key="1">
    <source>
        <dbReference type="EMBL" id="GIE18924.1"/>
    </source>
</evidence>
<accession>A0ABQ3ZK10</accession>
<dbReference type="RefSeq" id="WP_203836164.1">
    <property type="nucleotide sequence ID" value="NZ_BAAATV010000003.1"/>
</dbReference>
<dbReference type="Proteomes" id="UP000603200">
    <property type="component" value="Unassembled WGS sequence"/>
</dbReference>
<dbReference type="EMBL" id="BOMN01000023">
    <property type="protein sequence ID" value="GIE18924.1"/>
    <property type="molecule type" value="Genomic_DNA"/>
</dbReference>
<name>A0ABQ3ZK10_9ACTN</name>
<comment type="caution">
    <text evidence="1">The sequence shown here is derived from an EMBL/GenBank/DDBJ whole genome shotgun (WGS) entry which is preliminary data.</text>
</comment>
<organism evidence="1 2">
    <name type="scientific">Winogradskya humida</name>
    <dbReference type="NCBI Taxonomy" id="113566"/>
    <lineage>
        <taxon>Bacteria</taxon>
        <taxon>Bacillati</taxon>
        <taxon>Actinomycetota</taxon>
        <taxon>Actinomycetes</taxon>
        <taxon>Micromonosporales</taxon>
        <taxon>Micromonosporaceae</taxon>
        <taxon>Winogradskya</taxon>
    </lineage>
</organism>
<sequence>MTRTPIRVTALPWAPVRATRAMAPVQVQVQVTVQARVKAQVTVQARTKMQVTA</sequence>
<keyword evidence="2" id="KW-1185">Reference proteome</keyword>
<reference evidence="1 2" key="1">
    <citation type="submission" date="2021-01" db="EMBL/GenBank/DDBJ databases">
        <title>Whole genome shotgun sequence of Actinoplanes humidus NBRC 14915.</title>
        <authorList>
            <person name="Komaki H."/>
            <person name="Tamura T."/>
        </authorList>
    </citation>
    <scope>NUCLEOTIDE SEQUENCE [LARGE SCALE GENOMIC DNA]</scope>
    <source>
        <strain evidence="1 2">NBRC 14915</strain>
    </source>
</reference>
<gene>
    <name evidence="1" type="ORF">Ahu01nite_020260</name>
</gene>